<reference evidence="3" key="1">
    <citation type="submission" date="2017-08" db="EMBL/GenBank/DDBJ databases">
        <authorList>
            <person name="Polle J.E."/>
            <person name="Barry K."/>
            <person name="Cushman J."/>
            <person name="Schmutz J."/>
            <person name="Tran D."/>
            <person name="Hathwaick L.T."/>
            <person name="Yim W.C."/>
            <person name="Jenkins J."/>
            <person name="Mckie-Krisberg Z.M."/>
            <person name="Prochnik S."/>
            <person name="Lindquist E."/>
            <person name="Dockter R.B."/>
            <person name="Adam C."/>
            <person name="Molina H."/>
            <person name="Bunkerborg J."/>
            <person name="Jin E."/>
            <person name="Buchheim M."/>
            <person name="Magnuson J."/>
        </authorList>
    </citation>
    <scope>NUCLEOTIDE SEQUENCE</scope>
    <source>
        <strain evidence="3">CCAP 19/18</strain>
    </source>
</reference>
<feature type="compositionally biased region" description="Low complexity" evidence="1">
    <location>
        <begin position="107"/>
        <end position="122"/>
    </location>
</feature>
<dbReference type="PROSITE" id="PS51746">
    <property type="entry name" value="PPM_2"/>
    <property type="match status" value="1"/>
</dbReference>
<dbReference type="CDD" id="cd00143">
    <property type="entry name" value="PP2Cc"/>
    <property type="match status" value="1"/>
</dbReference>
<feature type="region of interest" description="Disordered" evidence="1">
    <location>
        <begin position="1"/>
        <end position="142"/>
    </location>
</feature>
<evidence type="ECO:0000259" key="2">
    <source>
        <dbReference type="PROSITE" id="PS51746"/>
    </source>
</evidence>
<dbReference type="Gene3D" id="3.60.40.10">
    <property type="entry name" value="PPM-type phosphatase domain"/>
    <property type="match status" value="1"/>
</dbReference>
<dbReference type="Pfam" id="PF00481">
    <property type="entry name" value="PP2C"/>
    <property type="match status" value="1"/>
</dbReference>
<protein>
    <submittedName>
        <fullName evidence="3">Phosphatase 2C-like domain-containing protein</fullName>
    </submittedName>
</protein>
<proteinExistence type="predicted"/>
<feature type="compositionally biased region" description="Low complexity" evidence="1">
    <location>
        <begin position="20"/>
        <end position="65"/>
    </location>
</feature>
<keyword evidence="4" id="KW-1185">Reference proteome</keyword>
<gene>
    <name evidence="3" type="ORF">DUNSADRAFT_5010</name>
</gene>
<sequence>MGCGSSQPVDEQAERADGPQTQQQQPKQKQQKQQHQQQQHQQQQQQQHKQQQQQNEQQQQQQQQQLKSGDRDSDGDSTSRGLPRTGTRARRLSYVTANANGGMQPEDPNAGDDVNGGAAAVPAKPPAPGVVASAAPGTQAGSTRARRLSFITNDPNANARVAEPAVPDMEGVDDGTQDEEVVGAHASAEIAARDPRRIMLNVACMSRAGREPGFKKTNQDNCFAFEKYITEDQSLFGALDGHGPNGHLVSGYVKQHLPIILVNHMTTEKNVQKTLTSGFIEVDKSLSNSRIDCEFSGTTAVVAYLKGRNLVTAWVGDSRGVLGRETQGGDIEAIDLTDDHKPTNDRERARILASNGRVERLVDEMGQPMGPFRVWLQYAWIPGLAMSRALGDALAHQVGVSSEPDHSVVDLTEDDRFIILASDGVWEFITSKEAVDIVAQCDGAEEACRQLVDEAYQRWLVEEEGVVDDITAVVVKFIHPK</sequence>
<evidence type="ECO:0000313" key="4">
    <source>
        <dbReference type="Proteomes" id="UP000815325"/>
    </source>
</evidence>
<dbReference type="InterPro" id="IPR036457">
    <property type="entry name" value="PPM-type-like_dom_sf"/>
</dbReference>
<dbReference type="EMBL" id="MU069634">
    <property type="protein sequence ID" value="KAF5836988.1"/>
    <property type="molecule type" value="Genomic_DNA"/>
</dbReference>
<dbReference type="InterPro" id="IPR015655">
    <property type="entry name" value="PP2C"/>
</dbReference>
<dbReference type="Proteomes" id="UP000815325">
    <property type="component" value="Unassembled WGS sequence"/>
</dbReference>
<dbReference type="SUPFAM" id="SSF81606">
    <property type="entry name" value="PP2C-like"/>
    <property type="match status" value="1"/>
</dbReference>
<feature type="domain" description="PPM-type phosphatase" evidence="2">
    <location>
        <begin position="202"/>
        <end position="477"/>
    </location>
</feature>
<organism evidence="3 4">
    <name type="scientific">Dunaliella salina</name>
    <name type="common">Green alga</name>
    <name type="synonym">Protococcus salinus</name>
    <dbReference type="NCBI Taxonomy" id="3046"/>
    <lineage>
        <taxon>Eukaryota</taxon>
        <taxon>Viridiplantae</taxon>
        <taxon>Chlorophyta</taxon>
        <taxon>core chlorophytes</taxon>
        <taxon>Chlorophyceae</taxon>
        <taxon>CS clade</taxon>
        <taxon>Chlamydomonadales</taxon>
        <taxon>Dunaliellaceae</taxon>
        <taxon>Dunaliella</taxon>
    </lineage>
</organism>
<dbReference type="SMART" id="SM00332">
    <property type="entry name" value="PP2Cc"/>
    <property type="match status" value="1"/>
</dbReference>
<dbReference type="PANTHER" id="PTHR47992">
    <property type="entry name" value="PROTEIN PHOSPHATASE"/>
    <property type="match status" value="1"/>
</dbReference>
<evidence type="ECO:0000313" key="3">
    <source>
        <dbReference type="EMBL" id="KAF5836988.1"/>
    </source>
</evidence>
<evidence type="ECO:0000256" key="1">
    <source>
        <dbReference type="SAM" id="MobiDB-lite"/>
    </source>
</evidence>
<dbReference type="InterPro" id="IPR001932">
    <property type="entry name" value="PPM-type_phosphatase-like_dom"/>
</dbReference>
<accession>A0ABQ7GQV1</accession>
<comment type="caution">
    <text evidence="3">The sequence shown here is derived from an EMBL/GenBank/DDBJ whole genome shotgun (WGS) entry which is preliminary data.</text>
</comment>
<name>A0ABQ7GQV1_DUNSA</name>